<accession>A0AAP0IPQ7</accession>
<sequence>MVVSVKITETSLMNLLILLLHFTTSLSDKLIFVLSHLQVNKSDKTMITFRVRANFKE</sequence>
<name>A0AAP0IPQ7_9MAGN</name>
<evidence type="ECO:0000313" key="1">
    <source>
        <dbReference type="EMBL" id="KAK9118501.1"/>
    </source>
</evidence>
<dbReference type="AlphaFoldDB" id="A0AAP0IPQ7"/>
<proteinExistence type="predicted"/>
<dbReference type="EMBL" id="JBBNAG010000007">
    <property type="protein sequence ID" value="KAK9118501.1"/>
    <property type="molecule type" value="Genomic_DNA"/>
</dbReference>
<protein>
    <submittedName>
        <fullName evidence="1">Uncharacterized protein</fullName>
    </submittedName>
</protein>
<reference evidence="1 2" key="1">
    <citation type="submission" date="2024-01" db="EMBL/GenBank/DDBJ databases">
        <title>Genome assemblies of Stephania.</title>
        <authorList>
            <person name="Yang L."/>
        </authorList>
    </citation>
    <scope>NUCLEOTIDE SEQUENCE [LARGE SCALE GENOMIC DNA]</scope>
    <source>
        <strain evidence="1">JXDWG</strain>
        <tissue evidence="1">Leaf</tissue>
    </source>
</reference>
<keyword evidence="2" id="KW-1185">Reference proteome</keyword>
<dbReference type="Proteomes" id="UP001419268">
    <property type="component" value="Unassembled WGS sequence"/>
</dbReference>
<organism evidence="1 2">
    <name type="scientific">Stephania cephalantha</name>
    <dbReference type="NCBI Taxonomy" id="152367"/>
    <lineage>
        <taxon>Eukaryota</taxon>
        <taxon>Viridiplantae</taxon>
        <taxon>Streptophyta</taxon>
        <taxon>Embryophyta</taxon>
        <taxon>Tracheophyta</taxon>
        <taxon>Spermatophyta</taxon>
        <taxon>Magnoliopsida</taxon>
        <taxon>Ranunculales</taxon>
        <taxon>Menispermaceae</taxon>
        <taxon>Menispermoideae</taxon>
        <taxon>Cissampelideae</taxon>
        <taxon>Stephania</taxon>
    </lineage>
</organism>
<evidence type="ECO:0000313" key="2">
    <source>
        <dbReference type="Proteomes" id="UP001419268"/>
    </source>
</evidence>
<gene>
    <name evidence="1" type="ORF">Scep_016594</name>
</gene>
<comment type="caution">
    <text evidence="1">The sequence shown here is derived from an EMBL/GenBank/DDBJ whole genome shotgun (WGS) entry which is preliminary data.</text>
</comment>